<dbReference type="PANTHER" id="PTHR43000">
    <property type="entry name" value="DTDP-D-GLUCOSE 4,6-DEHYDRATASE-RELATED"/>
    <property type="match status" value="1"/>
</dbReference>
<dbReference type="RefSeq" id="WP_014274702.1">
    <property type="nucleotide sequence ID" value="NZ_BIMW01000075.1"/>
</dbReference>
<keyword evidence="4" id="KW-1185">Reference proteome</keyword>
<evidence type="ECO:0000313" key="4">
    <source>
        <dbReference type="Proteomes" id="UP000326169"/>
    </source>
</evidence>
<accession>A0A5M3T730</accession>
<evidence type="ECO:0000313" key="3">
    <source>
        <dbReference type="EMBL" id="GCE93606.1"/>
    </source>
</evidence>
<dbReference type="Pfam" id="PF01370">
    <property type="entry name" value="Epimerase"/>
    <property type="match status" value="1"/>
</dbReference>
<dbReference type="EMBL" id="BIMW01000075">
    <property type="protein sequence ID" value="GCE93606.1"/>
    <property type="molecule type" value="Genomic_DNA"/>
</dbReference>
<organism evidence="3 4">
    <name type="scientific">Limnospira platensis NIES-46</name>
    <dbReference type="NCBI Taxonomy" id="1236695"/>
    <lineage>
        <taxon>Bacteria</taxon>
        <taxon>Bacillati</taxon>
        <taxon>Cyanobacteriota</taxon>
        <taxon>Cyanophyceae</taxon>
        <taxon>Oscillatoriophycideae</taxon>
        <taxon>Oscillatoriales</taxon>
        <taxon>Sirenicapillariaceae</taxon>
        <taxon>Limnospira</taxon>
    </lineage>
</organism>
<dbReference type="CDD" id="cd08946">
    <property type="entry name" value="SDR_e"/>
    <property type="match status" value="1"/>
</dbReference>
<dbReference type="GeneID" id="301682515"/>
<protein>
    <submittedName>
        <fullName evidence="3">NAD-dependent epimerase/dehydratase</fullName>
    </submittedName>
</protein>
<proteinExistence type="inferred from homology"/>
<feature type="domain" description="NAD-dependent epimerase/dehydratase" evidence="2">
    <location>
        <begin position="4"/>
        <end position="227"/>
    </location>
</feature>
<sequence length="271" mass="30140">MTSIAITGASGFVGKQVIKYLLRKHHDLRVIVRDGKELDFVSNIEIINTEDLFSQSLENLKEMVKGVETLIHIAWYTEPGKYLTSPLNISCMMGTLNLAQAFKQAGGKRFVGVGTCFEYDLNRGFLNTDTPLNPQTIYAACKTSTFHILTQLLPTSGVEFLWCRLFYLYGEGEDSRRLVPYLKEKLQAGEVAELTSGNQIRDFIDVQEAGRMIAEVALSSTQGAVNICSGVPITVRQMAERIADEFGRRDLLHFGARPDNLVDPPCIVGVK</sequence>
<dbReference type="Gene3D" id="3.40.50.720">
    <property type="entry name" value="NAD(P)-binding Rossmann-like Domain"/>
    <property type="match status" value="1"/>
</dbReference>
<dbReference type="SUPFAM" id="SSF51735">
    <property type="entry name" value="NAD(P)-binding Rossmann-fold domains"/>
    <property type="match status" value="1"/>
</dbReference>
<comment type="caution">
    <text evidence="3">The sequence shown here is derived from an EMBL/GenBank/DDBJ whole genome shotgun (WGS) entry which is preliminary data.</text>
</comment>
<evidence type="ECO:0000256" key="1">
    <source>
        <dbReference type="ARBA" id="ARBA00007637"/>
    </source>
</evidence>
<name>A0A5M3T730_LIMPL</name>
<dbReference type="Proteomes" id="UP000326169">
    <property type="component" value="Unassembled WGS sequence"/>
</dbReference>
<gene>
    <name evidence="3" type="ORF">NIES46_16580</name>
</gene>
<comment type="similarity">
    <text evidence="1">Belongs to the NAD(P)-dependent epimerase/dehydratase family.</text>
</comment>
<dbReference type="InterPro" id="IPR036291">
    <property type="entry name" value="NAD(P)-bd_dom_sf"/>
</dbReference>
<evidence type="ECO:0000259" key="2">
    <source>
        <dbReference type="Pfam" id="PF01370"/>
    </source>
</evidence>
<dbReference type="InterPro" id="IPR001509">
    <property type="entry name" value="Epimerase_deHydtase"/>
</dbReference>
<reference evidence="3 4" key="1">
    <citation type="journal article" date="2019" name="J Genomics">
        <title>The Draft Genome of a Hydrogen-producing Cyanobacterium, Arthrospira platensis NIES-46.</title>
        <authorList>
            <person name="Suzuki S."/>
            <person name="Yamaguchi H."/>
            <person name="Kawachi M."/>
        </authorList>
    </citation>
    <scope>NUCLEOTIDE SEQUENCE [LARGE SCALE GENOMIC DNA]</scope>
    <source>
        <strain evidence="3 4">NIES-46</strain>
    </source>
</reference>